<evidence type="ECO:0000313" key="2">
    <source>
        <dbReference type="EMBL" id="CAB4555574.1"/>
    </source>
</evidence>
<protein>
    <submittedName>
        <fullName evidence="2">Unannotated protein</fullName>
    </submittedName>
</protein>
<feature type="transmembrane region" description="Helical" evidence="1">
    <location>
        <begin position="213"/>
        <end position="232"/>
    </location>
</feature>
<gene>
    <name evidence="2" type="ORF">UFOPK1541_00536</name>
</gene>
<evidence type="ECO:0000256" key="1">
    <source>
        <dbReference type="SAM" id="Phobius"/>
    </source>
</evidence>
<dbReference type="Pfam" id="PF02104">
    <property type="entry name" value="SURF1"/>
    <property type="match status" value="1"/>
</dbReference>
<proteinExistence type="predicted"/>
<accession>A0A6J6CWV6</accession>
<name>A0A6J6CWV6_9ZZZZ</name>
<keyword evidence="1" id="KW-1133">Transmembrane helix</keyword>
<reference evidence="2" key="1">
    <citation type="submission" date="2020-05" db="EMBL/GenBank/DDBJ databases">
        <authorList>
            <person name="Chiriac C."/>
            <person name="Salcher M."/>
            <person name="Ghai R."/>
            <person name="Kavagutti S V."/>
        </authorList>
    </citation>
    <scope>NUCLEOTIDE SEQUENCE</scope>
</reference>
<dbReference type="AlphaFoldDB" id="A0A6J6CWV6"/>
<sequence length="238" mass="26365">MKTQLIIKRLFQGAGVLLLILVFIALGKWQLDRAADLKSMQAAAKVIDQKIYSLGELAQPSVALDSRHVNKSVAVSGFYVANFKAPFQKDADGKVSDWEVALLQVDGSDPLSGILVVRGLWADRLNNPEVAMSTRIELVGTLQPHQNDDRAENVPGVISRLDSSVIVGLAELDLYDGFLVAKSEKTRDGELIRDRVIAAAPVSKVAGYYWQHISYVAIWWLMAAIVLYLPFYRRREGV</sequence>
<dbReference type="EMBL" id="CAEZTA010000059">
    <property type="protein sequence ID" value="CAB4555574.1"/>
    <property type="molecule type" value="Genomic_DNA"/>
</dbReference>
<keyword evidence="1" id="KW-0472">Membrane</keyword>
<organism evidence="2">
    <name type="scientific">freshwater metagenome</name>
    <dbReference type="NCBI Taxonomy" id="449393"/>
    <lineage>
        <taxon>unclassified sequences</taxon>
        <taxon>metagenomes</taxon>
        <taxon>ecological metagenomes</taxon>
    </lineage>
</organism>
<keyword evidence="1" id="KW-0812">Transmembrane</keyword>
<dbReference type="InterPro" id="IPR002994">
    <property type="entry name" value="Surf1/Shy1"/>
</dbReference>
<dbReference type="GO" id="GO:0016020">
    <property type="term" value="C:membrane"/>
    <property type="evidence" value="ECO:0007669"/>
    <property type="project" value="InterPro"/>
</dbReference>